<proteinExistence type="predicted"/>
<reference evidence="1 2" key="1">
    <citation type="submission" date="2019-01" db="EMBL/GenBank/DDBJ databases">
        <title>Draft Genome Sequencing of Zygosaccharomyces mellis Ca-7.</title>
        <authorList>
            <person name="Shiwa Y."/>
            <person name="Kanesaki Y."/>
            <person name="Ishige T."/>
            <person name="Mura K."/>
            <person name="Hori T."/>
            <person name="Tamura T."/>
        </authorList>
    </citation>
    <scope>NUCLEOTIDE SEQUENCE [LARGE SCALE GENOMIC DNA]</scope>
    <source>
        <strain evidence="1 2">Ca-7</strain>
    </source>
</reference>
<dbReference type="AlphaFoldDB" id="A0A4C2E6P1"/>
<dbReference type="OrthoDB" id="4057307at2759"/>
<evidence type="ECO:0000313" key="1">
    <source>
        <dbReference type="EMBL" id="GCE98976.1"/>
    </source>
</evidence>
<organism evidence="1 2">
    <name type="scientific">Zygosaccharomyces mellis</name>
    <dbReference type="NCBI Taxonomy" id="42258"/>
    <lineage>
        <taxon>Eukaryota</taxon>
        <taxon>Fungi</taxon>
        <taxon>Dikarya</taxon>
        <taxon>Ascomycota</taxon>
        <taxon>Saccharomycotina</taxon>
        <taxon>Saccharomycetes</taxon>
        <taxon>Saccharomycetales</taxon>
        <taxon>Saccharomycetaceae</taxon>
        <taxon>Zygosaccharomyces</taxon>
    </lineage>
</organism>
<dbReference type="Proteomes" id="UP000301737">
    <property type="component" value="Unassembled WGS sequence"/>
</dbReference>
<accession>A0A4C2E6P1</accession>
<dbReference type="EMBL" id="BIMX01000007">
    <property type="protein sequence ID" value="GCE98976.1"/>
    <property type="molecule type" value="Genomic_DNA"/>
</dbReference>
<name>A0A4C2E6P1_9SACH</name>
<gene>
    <name evidence="1" type="ORF">ZYGM_003688</name>
</gene>
<keyword evidence="2" id="KW-1185">Reference proteome</keyword>
<sequence>MSWWESIKLKYHQWKHSIDATPVEGEQYKDAPRVQDLPHMKDSEGNLIVVSSGHRELSPVLSERLHISNPHGSVGGLEDKIDDKI</sequence>
<protein>
    <submittedName>
        <fullName evidence="1">Uncharacterized protein</fullName>
    </submittedName>
</protein>
<comment type="caution">
    <text evidence="1">The sequence shown here is derived from an EMBL/GenBank/DDBJ whole genome shotgun (WGS) entry which is preliminary data.</text>
</comment>
<evidence type="ECO:0000313" key="2">
    <source>
        <dbReference type="Proteomes" id="UP000301737"/>
    </source>
</evidence>